<protein>
    <submittedName>
        <fullName evidence="3">Uncharacterized protein</fullName>
    </submittedName>
</protein>
<accession>M0MKT0</accession>
<gene>
    <name evidence="3" type="ORF">C446_01828</name>
</gene>
<feature type="region of interest" description="Disordered" evidence="1">
    <location>
        <begin position="238"/>
        <end position="282"/>
    </location>
</feature>
<sequence length="282" mass="30024">MLEHARERSTAVRTVGELLARGRTAFQRSRAISLAAAASRAVEPDESTRTEQAPTDRAAARESGDVPRGKFDTSVSESRAVRCGRSVSETGRIAASRSRVVSAGRTLRRYVLASFLSQWLTTEPESDAIVIDLRETWTVGPIIAVLDRIIAALERGGPRSVVAAAVGSLAKGVRSRPIAAVSWVLLPVVAVSVVYSGFASSLTTATFAVHLVAATLIALGTRSRRTLEELQETRPGRVLVAAFEPPEPPTPDSAGRVADESLEDVSSASADDPPRESVDEEK</sequence>
<feature type="transmembrane region" description="Helical" evidence="2">
    <location>
        <begin position="178"/>
        <end position="198"/>
    </location>
</feature>
<dbReference type="RefSeq" id="WP_006671338.1">
    <property type="nucleotide sequence ID" value="NZ_AOMA01000012.1"/>
</dbReference>
<keyword evidence="4" id="KW-1185">Reference proteome</keyword>
<organism evidence="3 4">
    <name type="scientific">Halobiforma nitratireducens JCM 10879</name>
    <dbReference type="NCBI Taxonomy" id="1227454"/>
    <lineage>
        <taxon>Archaea</taxon>
        <taxon>Methanobacteriati</taxon>
        <taxon>Methanobacteriota</taxon>
        <taxon>Stenosarchaea group</taxon>
        <taxon>Halobacteria</taxon>
        <taxon>Halobacteriales</taxon>
        <taxon>Natrialbaceae</taxon>
        <taxon>Halobiforma</taxon>
    </lineage>
</organism>
<dbReference type="OrthoDB" id="205900at2157"/>
<dbReference type="eggNOG" id="arCOG08161">
    <property type="taxonomic scope" value="Archaea"/>
</dbReference>
<keyword evidence="2" id="KW-0812">Transmembrane</keyword>
<keyword evidence="2" id="KW-1133">Transmembrane helix</keyword>
<evidence type="ECO:0000256" key="2">
    <source>
        <dbReference type="SAM" id="Phobius"/>
    </source>
</evidence>
<evidence type="ECO:0000313" key="4">
    <source>
        <dbReference type="Proteomes" id="UP000011607"/>
    </source>
</evidence>
<feature type="region of interest" description="Disordered" evidence="1">
    <location>
        <begin position="37"/>
        <end position="74"/>
    </location>
</feature>
<evidence type="ECO:0000313" key="3">
    <source>
        <dbReference type="EMBL" id="EMA45978.1"/>
    </source>
</evidence>
<feature type="compositionally biased region" description="Basic and acidic residues" evidence="1">
    <location>
        <begin position="272"/>
        <end position="282"/>
    </location>
</feature>
<dbReference type="EMBL" id="AOMA01000012">
    <property type="protein sequence ID" value="EMA45978.1"/>
    <property type="molecule type" value="Genomic_DNA"/>
</dbReference>
<name>M0MKT0_9EURY</name>
<feature type="transmembrane region" description="Helical" evidence="2">
    <location>
        <begin position="204"/>
        <end position="221"/>
    </location>
</feature>
<proteinExistence type="predicted"/>
<feature type="compositionally biased region" description="Basic and acidic residues" evidence="1">
    <location>
        <begin position="58"/>
        <end position="71"/>
    </location>
</feature>
<dbReference type="Proteomes" id="UP000011607">
    <property type="component" value="Unassembled WGS sequence"/>
</dbReference>
<dbReference type="AlphaFoldDB" id="M0MKT0"/>
<keyword evidence="2" id="KW-0472">Membrane</keyword>
<evidence type="ECO:0000256" key="1">
    <source>
        <dbReference type="SAM" id="MobiDB-lite"/>
    </source>
</evidence>
<comment type="caution">
    <text evidence="3">The sequence shown here is derived from an EMBL/GenBank/DDBJ whole genome shotgun (WGS) entry which is preliminary data.</text>
</comment>
<reference evidence="3 4" key="1">
    <citation type="journal article" date="2014" name="PLoS Genet.">
        <title>Phylogenetically driven sequencing of extremely halophilic archaea reveals strategies for static and dynamic osmo-response.</title>
        <authorList>
            <person name="Becker E.A."/>
            <person name="Seitzer P.M."/>
            <person name="Tritt A."/>
            <person name="Larsen D."/>
            <person name="Krusor M."/>
            <person name="Yao A.I."/>
            <person name="Wu D."/>
            <person name="Madern D."/>
            <person name="Eisen J.A."/>
            <person name="Darling A.E."/>
            <person name="Facciotti M.T."/>
        </authorList>
    </citation>
    <scope>NUCLEOTIDE SEQUENCE [LARGE SCALE GENOMIC DNA]</scope>
    <source>
        <strain evidence="3 4">JCM 10879</strain>
    </source>
</reference>